<proteinExistence type="predicted"/>
<dbReference type="AlphaFoldDB" id="K1RFI7"/>
<dbReference type="PROSITE" id="PS50871">
    <property type="entry name" value="C1Q"/>
    <property type="match status" value="1"/>
</dbReference>
<name>K1RFI7_MAGGI</name>
<dbReference type="Gene3D" id="2.60.120.40">
    <property type="match status" value="1"/>
</dbReference>
<accession>K1RFI7</accession>
<dbReference type="HOGENOM" id="CLU_1877450_0_0_1"/>
<evidence type="ECO:0000313" key="1">
    <source>
        <dbReference type="EMBL" id="EKC42484.1"/>
    </source>
</evidence>
<dbReference type="EMBL" id="JH821652">
    <property type="protein sequence ID" value="EKC42484.1"/>
    <property type="molecule type" value="Genomic_DNA"/>
</dbReference>
<dbReference type="InParanoid" id="K1RFI7"/>
<reference evidence="1" key="1">
    <citation type="journal article" date="2012" name="Nature">
        <title>The oyster genome reveals stress adaptation and complexity of shell formation.</title>
        <authorList>
            <person name="Zhang G."/>
            <person name="Fang X."/>
            <person name="Guo X."/>
            <person name="Li L."/>
            <person name="Luo R."/>
            <person name="Xu F."/>
            <person name="Yang P."/>
            <person name="Zhang L."/>
            <person name="Wang X."/>
            <person name="Qi H."/>
            <person name="Xiong Z."/>
            <person name="Que H."/>
            <person name="Xie Y."/>
            <person name="Holland P.W."/>
            <person name="Paps J."/>
            <person name="Zhu Y."/>
            <person name="Wu F."/>
            <person name="Chen Y."/>
            <person name="Wang J."/>
            <person name="Peng C."/>
            <person name="Meng J."/>
            <person name="Yang L."/>
            <person name="Liu J."/>
            <person name="Wen B."/>
            <person name="Zhang N."/>
            <person name="Huang Z."/>
            <person name="Zhu Q."/>
            <person name="Feng Y."/>
            <person name="Mount A."/>
            <person name="Hedgecock D."/>
            <person name="Xu Z."/>
            <person name="Liu Y."/>
            <person name="Domazet-Loso T."/>
            <person name="Du Y."/>
            <person name="Sun X."/>
            <person name="Zhang S."/>
            <person name="Liu B."/>
            <person name="Cheng P."/>
            <person name="Jiang X."/>
            <person name="Li J."/>
            <person name="Fan D."/>
            <person name="Wang W."/>
            <person name="Fu W."/>
            <person name="Wang T."/>
            <person name="Wang B."/>
            <person name="Zhang J."/>
            <person name="Peng Z."/>
            <person name="Li Y."/>
            <person name="Li N."/>
            <person name="Wang J."/>
            <person name="Chen M."/>
            <person name="He Y."/>
            <person name="Tan F."/>
            <person name="Song X."/>
            <person name="Zheng Q."/>
            <person name="Huang R."/>
            <person name="Yang H."/>
            <person name="Du X."/>
            <person name="Chen L."/>
            <person name="Yang M."/>
            <person name="Gaffney P.M."/>
            <person name="Wang S."/>
            <person name="Luo L."/>
            <person name="She Z."/>
            <person name="Ming Y."/>
            <person name="Huang W."/>
            <person name="Zhang S."/>
            <person name="Huang B."/>
            <person name="Zhang Y."/>
            <person name="Qu T."/>
            <person name="Ni P."/>
            <person name="Miao G."/>
            <person name="Wang J."/>
            <person name="Wang Q."/>
            <person name="Steinberg C.E."/>
            <person name="Wang H."/>
            <person name="Li N."/>
            <person name="Qian L."/>
            <person name="Zhang G."/>
            <person name="Li Y."/>
            <person name="Yang H."/>
            <person name="Liu X."/>
            <person name="Wang J."/>
            <person name="Yin Y."/>
            <person name="Wang J."/>
        </authorList>
    </citation>
    <scope>NUCLEOTIDE SEQUENCE [LARGE SCALE GENOMIC DNA]</scope>
    <source>
        <strain evidence="1">05x7-T-G4-1.051#20</strain>
    </source>
</reference>
<protein>
    <submittedName>
        <fullName evidence="1">Uncharacterized protein</fullName>
    </submittedName>
</protein>
<gene>
    <name evidence="1" type="ORF">CGI_10023144</name>
</gene>
<sequence>MCFVKKGQRTVGSWSKQALGLLPYVKQFACTLRKAIALHSVDGFLDIQQDIDRINTQQENVTTAMKDIQDVKDILVRIQHKQFEFSTDLENLRTNQTDMLVRVAFTATRTQSQSFTTETTLVFSNALTNIGGGYRL</sequence>
<organism evidence="1">
    <name type="scientific">Magallana gigas</name>
    <name type="common">Pacific oyster</name>
    <name type="synonym">Crassostrea gigas</name>
    <dbReference type="NCBI Taxonomy" id="29159"/>
    <lineage>
        <taxon>Eukaryota</taxon>
        <taxon>Metazoa</taxon>
        <taxon>Spiralia</taxon>
        <taxon>Lophotrochozoa</taxon>
        <taxon>Mollusca</taxon>
        <taxon>Bivalvia</taxon>
        <taxon>Autobranchia</taxon>
        <taxon>Pteriomorphia</taxon>
        <taxon>Ostreida</taxon>
        <taxon>Ostreoidea</taxon>
        <taxon>Ostreidae</taxon>
        <taxon>Magallana</taxon>
    </lineage>
</organism>
<dbReference type="InterPro" id="IPR001073">
    <property type="entry name" value="C1q_dom"/>
</dbReference>
<dbReference type="SUPFAM" id="SSF49842">
    <property type="entry name" value="TNF-like"/>
    <property type="match status" value="1"/>
</dbReference>
<dbReference type="InterPro" id="IPR008983">
    <property type="entry name" value="Tumour_necrosis_fac-like_dom"/>
</dbReference>